<dbReference type="Proteomes" id="UP000568486">
    <property type="component" value="Unassembled WGS sequence"/>
</dbReference>
<protein>
    <submittedName>
        <fullName evidence="1">Uncharacterized protein</fullName>
    </submittedName>
</protein>
<dbReference type="Gene3D" id="3.20.20.80">
    <property type="entry name" value="Glycosidases"/>
    <property type="match status" value="1"/>
</dbReference>
<keyword evidence="2" id="KW-1185">Reference proteome</keyword>
<gene>
    <name evidence="1" type="ORF">HED52_09025</name>
</gene>
<dbReference type="InterPro" id="IPR017853">
    <property type="entry name" value="GH"/>
</dbReference>
<reference evidence="1 2" key="1">
    <citation type="submission" date="2020-03" db="EMBL/GenBank/DDBJ databases">
        <title>Whole genome sequencing of clinical and environmental type strains of Ochrobactrum.</title>
        <authorList>
            <person name="Dharne M."/>
        </authorList>
    </citation>
    <scope>NUCLEOTIDE SEQUENCE [LARGE SCALE GENOMIC DNA]</scope>
    <source>
        <strain evidence="1 2">DSM 22292</strain>
    </source>
</reference>
<name>A0ABX1DXF8_9HYPH</name>
<proteinExistence type="predicted"/>
<dbReference type="EMBL" id="JAAVLR010000001">
    <property type="protein sequence ID" value="NKC28227.1"/>
    <property type="molecule type" value="Genomic_DNA"/>
</dbReference>
<sequence length="280" mass="31843">MTADRMAVQLRRHGYNCARFHFLDIALMEGQLQDFEYRQDILDRFRYYMAALKQNGIYWVIDGLTSNAGALGGVTDRWGTEGRLKLKTHVENAAFGHWLRFQVDIFGTVNPYTGLVPFEDPAMAMVVPFNENGLVFNSWVYANGDLQALAELKRSFNAWLEEQYGTTAALQAAWGGELLGTEQIENATVALPSNRYAASWYSPTTKKRLSVASAPCRCRSRLGMSGSRCRSTRPGACPRSDWMAWCSLRRLRVTERMDSMSSFGTMLLFCRTHRDQRLIF</sequence>
<evidence type="ECO:0000313" key="2">
    <source>
        <dbReference type="Proteomes" id="UP000568486"/>
    </source>
</evidence>
<accession>A0ABX1DXF8</accession>
<evidence type="ECO:0000313" key="1">
    <source>
        <dbReference type="EMBL" id="NKC28227.1"/>
    </source>
</evidence>
<organism evidence="1 2">
    <name type="scientific">Brucella ciceri</name>
    <dbReference type="NCBI Taxonomy" id="391287"/>
    <lineage>
        <taxon>Bacteria</taxon>
        <taxon>Pseudomonadati</taxon>
        <taxon>Pseudomonadota</taxon>
        <taxon>Alphaproteobacteria</taxon>
        <taxon>Hyphomicrobiales</taxon>
        <taxon>Brucellaceae</taxon>
        <taxon>Brucella/Ochrobactrum group</taxon>
        <taxon>Brucella</taxon>
    </lineage>
</organism>
<dbReference type="SUPFAM" id="SSF51445">
    <property type="entry name" value="(Trans)glycosidases"/>
    <property type="match status" value="1"/>
</dbReference>
<comment type="caution">
    <text evidence="1">The sequence shown here is derived from an EMBL/GenBank/DDBJ whole genome shotgun (WGS) entry which is preliminary data.</text>
</comment>